<accession>A0A2P2PPX6</accession>
<organism evidence="1">
    <name type="scientific">Rhizophora mucronata</name>
    <name type="common">Asiatic mangrove</name>
    <dbReference type="NCBI Taxonomy" id="61149"/>
    <lineage>
        <taxon>Eukaryota</taxon>
        <taxon>Viridiplantae</taxon>
        <taxon>Streptophyta</taxon>
        <taxon>Embryophyta</taxon>
        <taxon>Tracheophyta</taxon>
        <taxon>Spermatophyta</taxon>
        <taxon>Magnoliopsida</taxon>
        <taxon>eudicotyledons</taxon>
        <taxon>Gunneridae</taxon>
        <taxon>Pentapetalae</taxon>
        <taxon>rosids</taxon>
        <taxon>fabids</taxon>
        <taxon>Malpighiales</taxon>
        <taxon>Rhizophoraceae</taxon>
        <taxon>Rhizophora</taxon>
    </lineage>
</organism>
<evidence type="ECO:0000313" key="1">
    <source>
        <dbReference type="EMBL" id="MBX56763.1"/>
    </source>
</evidence>
<protein>
    <submittedName>
        <fullName evidence="1">Uncharacterized protein</fullName>
    </submittedName>
</protein>
<proteinExistence type="predicted"/>
<dbReference type="EMBL" id="GGEC01076279">
    <property type="protein sequence ID" value="MBX56763.1"/>
    <property type="molecule type" value="Transcribed_RNA"/>
</dbReference>
<reference evidence="1" key="1">
    <citation type="submission" date="2018-02" db="EMBL/GenBank/DDBJ databases">
        <title>Rhizophora mucronata_Transcriptome.</title>
        <authorList>
            <person name="Meera S.P."/>
            <person name="Sreeshan A."/>
            <person name="Augustine A."/>
        </authorList>
    </citation>
    <scope>NUCLEOTIDE SEQUENCE</scope>
    <source>
        <tissue evidence="1">Leaf</tissue>
    </source>
</reference>
<name>A0A2P2PPX6_RHIMU</name>
<dbReference type="AlphaFoldDB" id="A0A2P2PPX6"/>
<sequence>MDHKTCEGHIAISTLLEVCRLLLPSAAIHSCGQIKITCSGFHLLNCSLTTIFTPVTEDYLTPPLLAGPLRIAASRLRLFALEF</sequence>